<evidence type="ECO:0000313" key="22">
    <source>
        <dbReference type="Proteomes" id="UP001059576"/>
    </source>
</evidence>
<name>A0ABY5J060_9BACT</name>
<protein>
    <recommendedName>
        <fullName evidence="7 17">Phosphoenolpyruvate-protein phosphotransferase</fullName>
        <ecNumber evidence="6 17">2.7.3.9</ecNumber>
    </recommendedName>
    <alternativeName>
        <fullName evidence="16 17">Phosphotransferase system, enzyme I</fullName>
    </alternativeName>
</protein>
<comment type="function">
    <text evidence="3 17">General (non sugar-specific) component of the phosphoenolpyruvate-dependent sugar phosphotransferase system (sugar PTS). This major carbohydrate active-transport system catalyzes the phosphorylation of incoming sugar substrates concomitantly with their translocation across the cell membrane. Enzyme I transfers the phosphoryl group from phosphoenolpyruvate (PEP) to the phosphoryl carrier protein (HPr).</text>
</comment>
<dbReference type="InterPro" id="IPR036637">
    <property type="entry name" value="Phosphohistidine_dom_sf"/>
</dbReference>
<dbReference type="InterPro" id="IPR008731">
    <property type="entry name" value="PTS_EIN"/>
</dbReference>
<keyword evidence="22" id="KW-1185">Reference proteome</keyword>
<evidence type="ECO:0000256" key="4">
    <source>
        <dbReference type="ARBA" id="ARBA00004496"/>
    </source>
</evidence>
<dbReference type="Proteomes" id="UP001059576">
    <property type="component" value="Chromosome"/>
</dbReference>
<dbReference type="Pfam" id="PF05524">
    <property type="entry name" value="PEP-utilisers_N"/>
    <property type="match status" value="1"/>
</dbReference>
<gene>
    <name evidence="21" type="primary">ptsP</name>
    <name evidence="21" type="ORF">NPA09_01920</name>
</gene>
<keyword evidence="15 17" id="KW-0460">Magnesium</keyword>
<dbReference type="InterPro" id="IPR050499">
    <property type="entry name" value="PEP-utilizing_PTS_enzyme"/>
</dbReference>
<evidence type="ECO:0000256" key="15">
    <source>
        <dbReference type="ARBA" id="ARBA00022842"/>
    </source>
</evidence>
<dbReference type="PIRSF" id="PIRSF000732">
    <property type="entry name" value="PTS_enzyme_I"/>
    <property type="match status" value="1"/>
</dbReference>
<sequence length="573" mass="64308">MKLKGIAASSGVVSGKVFKLIEQKLEIDTTINLKQDAAKMFLQFEKASQAVSDYLDGLYKEMLSWDSEQAGIFSALSFIAIDPLVKESVKTFIFEKGYTLSNAISSSFDETINTIKAINDPYMLERIPDILDIKKKIIFNIQGIKEIDLTKINEEVIIVAHDLSPSQTVQLDKKFVKGFATEIGGPTSHTAIMARTLNIPSVVGITGLLDKVGHDDTMTLDGIDGEVIINPSKEEIKAYDAKGKKYLEWLETLKKFKGKKSLTKDKHEVELAANIGGVGEVDNVIENDAQAVGLFRSEFLYMDNDHWPTEEEQFNAYKIVLQKMNGKRVIIRTLDIGGDKQLKYYDFPKEDNPFLGYRAIRLCLKETEIFKTQLRALIRASYFGKLGIMIPMITHVKEFLKAKEIFTETYNELKKEKIQIGKLKDIEFGLMIETPAAAILVDKFTKYADFVSIGTNDLIQYSMAADRMNENVSNLYQPLNPSILRFIKHTIDGAHENGKWAGMCGEMAGDKNAVPLLIGLGLDEFSMSASKVLQTRELISRFSFKKLQSVAAKALELDSQEEVKELLKKEGLI</sequence>
<dbReference type="SUPFAM" id="SSF47831">
    <property type="entry name" value="Enzyme I of the PEP:sugar phosphotransferase system HPr-binding (sub)domain"/>
    <property type="match status" value="1"/>
</dbReference>
<evidence type="ECO:0000256" key="5">
    <source>
        <dbReference type="ARBA" id="ARBA00007837"/>
    </source>
</evidence>
<dbReference type="InterPro" id="IPR008279">
    <property type="entry name" value="PEP-util_enz_mobile_dom"/>
</dbReference>
<evidence type="ECO:0000259" key="19">
    <source>
        <dbReference type="Pfam" id="PF02896"/>
    </source>
</evidence>
<dbReference type="InterPro" id="IPR018274">
    <property type="entry name" value="PEP_util_AS"/>
</dbReference>
<comment type="catalytic activity">
    <reaction evidence="1 17">
        <text>L-histidyl-[protein] + phosphoenolpyruvate = N(pros)-phospho-L-histidyl-[protein] + pyruvate</text>
        <dbReference type="Rhea" id="RHEA:23880"/>
        <dbReference type="Rhea" id="RHEA-COMP:9745"/>
        <dbReference type="Rhea" id="RHEA-COMP:9746"/>
        <dbReference type="ChEBI" id="CHEBI:15361"/>
        <dbReference type="ChEBI" id="CHEBI:29979"/>
        <dbReference type="ChEBI" id="CHEBI:58702"/>
        <dbReference type="ChEBI" id="CHEBI:64837"/>
        <dbReference type="EC" id="2.7.3.9"/>
    </reaction>
</comment>
<dbReference type="InterPro" id="IPR000121">
    <property type="entry name" value="PEP_util_C"/>
</dbReference>
<feature type="domain" description="PEP-utilising enzyme C-terminal" evidence="19">
    <location>
        <begin position="253"/>
        <end position="541"/>
    </location>
</feature>
<keyword evidence="12 17" id="KW-0598">Phosphotransferase system</keyword>
<organism evidence="21 22">
    <name type="scientific">Mycoplasmopsis equigenitalium</name>
    <dbReference type="NCBI Taxonomy" id="114883"/>
    <lineage>
        <taxon>Bacteria</taxon>
        <taxon>Bacillati</taxon>
        <taxon>Mycoplasmatota</taxon>
        <taxon>Mycoplasmoidales</taxon>
        <taxon>Metamycoplasmataceae</taxon>
        <taxon>Mycoplasmopsis</taxon>
    </lineage>
</organism>
<evidence type="ECO:0000256" key="2">
    <source>
        <dbReference type="ARBA" id="ARBA00001946"/>
    </source>
</evidence>
<comment type="subcellular location">
    <subcellularLocation>
        <location evidence="4 17">Cytoplasm</location>
    </subcellularLocation>
</comment>
<evidence type="ECO:0000259" key="18">
    <source>
        <dbReference type="Pfam" id="PF00391"/>
    </source>
</evidence>
<evidence type="ECO:0000256" key="11">
    <source>
        <dbReference type="ARBA" id="ARBA00022679"/>
    </source>
</evidence>
<evidence type="ECO:0000256" key="10">
    <source>
        <dbReference type="ARBA" id="ARBA00022597"/>
    </source>
</evidence>
<reference evidence="21" key="1">
    <citation type="submission" date="2022-07" db="EMBL/GenBank/DDBJ databases">
        <title>Complete genome of Mycoplasma equigenitalium type strain T37.</title>
        <authorList>
            <person name="Spergser J."/>
        </authorList>
    </citation>
    <scope>NUCLEOTIDE SEQUENCE</scope>
    <source>
        <strain evidence="21">T37</strain>
    </source>
</reference>
<evidence type="ECO:0000256" key="7">
    <source>
        <dbReference type="ARBA" id="ARBA00016544"/>
    </source>
</evidence>
<keyword evidence="13 17" id="KW-0479">Metal-binding</keyword>
<keyword evidence="10 17" id="KW-0762">Sugar transport</keyword>
<dbReference type="InterPro" id="IPR040442">
    <property type="entry name" value="Pyrv_kinase-like_dom_sf"/>
</dbReference>
<dbReference type="InterPro" id="IPR006318">
    <property type="entry name" value="PTS_EI-like"/>
</dbReference>
<dbReference type="PANTHER" id="PTHR46244:SF3">
    <property type="entry name" value="PHOSPHOENOLPYRUVATE-PROTEIN PHOSPHOTRANSFERASE"/>
    <property type="match status" value="1"/>
</dbReference>
<evidence type="ECO:0000256" key="8">
    <source>
        <dbReference type="ARBA" id="ARBA00022448"/>
    </source>
</evidence>
<comment type="cofactor">
    <cofactor evidence="2 17">
        <name>Mg(2+)</name>
        <dbReference type="ChEBI" id="CHEBI:18420"/>
    </cofactor>
</comment>
<feature type="domain" description="PEP-utilising enzyme mobile" evidence="18">
    <location>
        <begin position="153"/>
        <end position="225"/>
    </location>
</feature>
<dbReference type="Gene3D" id="3.20.20.60">
    <property type="entry name" value="Phosphoenolpyruvate-binding domains"/>
    <property type="match status" value="1"/>
</dbReference>
<dbReference type="InterPro" id="IPR036618">
    <property type="entry name" value="PtsI_HPr-bd_sf"/>
</dbReference>
<dbReference type="Gene3D" id="3.50.30.10">
    <property type="entry name" value="Phosphohistidine domain"/>
    <property type="match status" value="1"/>
</dbReference>
<keyword evidence="14 17" id="KW-0418">Kinase</keyword>
<feature type="domain" description="Phosphotransferase system enzyme I N-terminal" evidence="20">
    <location>
        <begin position="4"/>
        <end position="126"/>
    </location>
</feature>
<dbReference type="PROSITE" id="PS00370">
    <property type="entry name" value="PEP_ENZYMES_PHOS_SITE"/>
    <property type="match status" value="1"/>
</dbReference>
<keyword evidence="11 17" id="KW-0808">Transferase</keyword>
<evidence type="ECO:0000256" key="16">
    <source>
        <dbReference type="ARBA" id="ARBA00033235"/>
    </source>
</evidence>
<dbReference type="GO" id="GO:0008965">
    <property type="term" value="F:phosphoenolpyruvate-protein phosphotransferase activity"/>
    <property type="evidence" value="ECO:0007669"/>
    <property type="project" value="UniProtKB-EC"/>
</dbReference>
<dbReference type="PRINTS" id="PR01736">
    <property type="entry name" value="PHPHTRNFRASE"/>
</dbReference>
<evidence type="ECO:0000256" key="14">
    <source>
        <dbReference type="ARBA" id="ARBA00022777"/>
    </source>
</evidence>
<dbReference type="InterPro" id="IPR024692">
    <property type="entry name" value="PTS_EI"/>
</dbReference>
<dbReference type="RefSeq" id="WP_129721699.1">
    <property type="nucleotide sequence ID" value="NZ_CP101808.1"/>
</dbReference>
<dbReference type="NCBIfam" id="TIGR01417">
    <property type="entry name" value="PTS_I_fam"/>
    <property type="match status" value="1"/>
</dbReference>
<dbReference type="Gene3D" id="1.10.274.10">
    <property type="entry name" value="PtsI, HPr-binding domain"/>
    <property type="match status" value="1"/>
</dbReference>
<dbReference type="PANTHER" id="PTHR46244">
    <property type="entry name" value="PHOSPHOENOLPYRUVATE-PROTEIN PHOSPHOTRANSFERASE"/>
    <property type="match status" value="1"/>
</dbReference>
<dbReference type="InterPro" id="IPR015813">
    <property type="entry name" value="Pyrv/PenolPyrv_kinase-like_dom"/>
</dbReference>
<proteinExistence type="inferred from homology"/>
<dbReference type="PROSITE" id="PS00742">
    <property type="entry name" value="PEP_ENZYMES_2"/>
    <property type="match status" value="1"/>
</dbReference>
<dbReference type="Pfam" id="PF02896">
    <property type="entry name" value="PEP-utilizers_C"/>
    <property type="match status" value="1"/>
</dbReference>
<evidence type="ECO:0000256" key="17">
    <source>
        <dbReference type="PIRNR" id="PIRNR000732"/>
    </source>
</evidence>
<keyword evidence="8 17" id="KW-0813">Transport</keyword>
<evidence type="ECO:0000259" key="20">
    <source>
        <dbReference type="Pfam" id="PF05524"/>
    </source>
</evidence>
<evidence type="ECO:0000256" key="12">
    <source>
        <dbReference type="ARBA" id="ARBA00022683"/>
    </source>
</evidence>
<accession>A0ABY5J060</accession>
<evidence type="ECO:0000256" key="13">
    <source>
        <dbReference type="ARBA" id="ARBA00022723"/>
    </source>
</evidence>
<dbReference type="InterPro" id="IPR023151">
    <property type="entry name" value="PEP_util_CS"/>
</dbReference>
<dbReference type="SUPFAM" id="SSF51621">
    <property type="entry name" value="Phosphoenolpyruvate/pyruvate domain"/>
    <property type="match status" value="1"/>
</dbReference>
<evidence type="ECO:0000256" key="6">
    <source>
        <dbReference type="ARBA" id="ARBA00012232"/>
    </source>
</evidence>
<evidence type="ECO:0000313" key="21">
    <source>
        <dbReference type="EMBL" id="UUD36659.1"/>
    </source>
</evidence>
<evidence type="ECO:0000256" key="9">
    <source>
        <dbReference type="ARBA" id="ARBA00022490"/>
    </source>
</evidence>
<dbReference type="Pfam" id="PF00391">
    <property type="entry name" value="PEP-utilizers"/>
    <property type="match status" value="1"/>
</dbReference>
<evidence type="ECO:0000256" key="3">
    <source>
        <dbReference type="ARBA" id="ARBA00002728"/>
    </source>
</evidence>
<keyword evidence="9 17" id="KW-0963">Cytoplasm</keyword>
<dbReference type="EC" id="2.7.3.9" evidence="6 17"/>
<evidence type="ECO:0000256" key="1">
    <source>
        <dbReference type="ARBA" id="ARBA00000683"/>
    </source>
</evidence>
<dbReference type="EMBL" id="CP101808">
    <property type="protein sequence ID" value="UUD36659.1"/>
    <property type="molecule type" value="Genomic_DNA"/>
</dbReference>
<comment type="similarity">
    <text evidence="5 17">Belongs to the PEP-utilizing enzyme family.</text>
</comment>
<dbReference type="SUPFAM" id="SSF52009">
    <property type="entry name" value="Phosphohistidine domain"/>
    <property type="match status" value="1"/>
</dbReference>